<feature type="signal peptide" evidence="2">
    <location>
        <begin position="1"/>
        <end position="22"/>
    </location>
</feature>
<dbReference type="OrthoDB" id="9763643at2"/>
<dbReference type="SMART" id="SM00646">
    <property type="entry name" value="Ami_3"/>
    <property type="match status" value="1"/>
</dbReference>
<dbReference type="PANTHER" id="PTHR30404:SF0">
    <property type="entry name" value="N-ACETYLMURAMOYL-L-ALANINE AMIDASE AMIC"/>
    <property type="match status" value="1"/>
</dbReference>
<dbReference type="Pfam" id="PF17957">
    <property type="entry name" value="Big_7"/>
    <property type="match status" value="1"/>
</dbReference>
<sequence>MRRLNKVLSIICVFLFISNLFSATKVYAETAQEAMTVIDDPVENFSTFDGSMLVRGWAISKSGLKEAKVYIDDNLAGYASLGLARPDVGKAYPNYVNSNISGYAYTVDLSKYQEGKHKVSVQAVSADGSIKIASKNIEKKVRKPLANLDSPVGNSHISKQSLLVRGWALNPSGLRYVGVYLNNAFKGYATIGESRTDIDAAYPGYPAGKNSGINYIIENKYLNEGQNVVRIEAVGTDGSKVSDERVFYVYRGEARIAIDEPSDNSTISDDFLVRGWALNASGITKVNVYVDNANVGTATLGQSRDDVKRAYPNYPDADKSGYILTLRQSGISPGVREVKVEAIGSDGTSSTAIRKVNIIKPQPEINIDTVRDGQDLNRGQVNLGGWAVNYSGVKSAKIYLDNNYLGDANIGFSRPDVKAAYPKYYQAESSGFNYTLNMQDKSSGIHNLKVVAIGNDGTVKEKSLNVYNGKRLIVVDPGHNYGGDNGAERTIDGVKYSETELNMQVAVKLQATLTSMGYTVVMTRQPWQRPTDTLSSSLQARTKLANDLKADLFVSIHHDVSDNNTTTNGVSTHYSSYRPSLDNDGIVSGNDPGGWSYDDLKIDTTPTVQAQLSRQLASNVVNALGNSLGYNNLRAHDHGLYVTRNINTPSILIECGFISNPNEAKRCANQDEQQKKADVIAGEIRKLF</sequence>
<evidence type="ECO:0000259" key="3">
    <source>
        <dbReference type="SMART" id="SM00646"/>
    </source>
</evidence>
<dbReference type="RefSeq" id="WP_128215407.1">
    <property type="nucleotide sequence ID" value="NZ_CP025746.1"/>
</dbReference>
<keyword evidence="5" id="KW-1185">Reference proteome</keyword>
<feature type="domain" description="MurNAc-LAA" evidence="3">
    <location>
        <begin position="542"/>
        <end position="685"/>
    </location>
</feature>
<keyword evidence="1" id="KW-0378">Hydrolase</keyword>
<evidence type="ECO:0000313" key="5">
    <source>
        <dbReference type="Proteomes" id="UP000286268"/>
    </source>
</evidence>
<dbReference type="AlphaFoldDB" id="A0A3R5QXQ3"/>
<dbReference type="EMBL" id="CP025746">
    <property type="protein sequence ID" value="QAA34694.1"/>
    <property type="molecule type" value="Genomic_DNA"/>
</dbReference>
<reference evidence="4 5" key="1">
    <citation type="submission" date="2018-01" db="EMBL/GenBank/DDBJ databases">
        <title>Genome Sequencing and Assembly of Anaerobacter polyendosporus strain CT4.</title>
        <authorList>
            <person name="Tachaapaikoon C."/>
            <person name="Sutheeworapong S."/>
            <person name="Jenjaroenpun P."/>
            <person name="Wongsurawat T."/>
            <person name="Nookeaw I."/>
            <person name="Cheawchanlertfa P."/>
            <person name="Kosugi A."/>
            <person name="Cheevadhanarak S."/>
            <person name="Ratanakhanokchai K."/>
        </authorList>
    </citation>
    <scope>NUCLEOTIDE SEQUENCE [LARGE SCALE GENOMIC DNA]</scope>
    <source>
        <strain evidence="4 5">CT4</strain>
    </source>
</reference>
<dbReference type="GO" id="GO:0009253">
    <property type="term" value="P:peptidoglycan catabolic process"/>
    <property type="evidence" value="ECO:0007669"/>
    <property type="project" value="InterPro"/>
</dbReference>
<organism evidence="4 5">
    <name type="scientific">Clostridium manihotivorum</name>
    <dbReference type="NCBI Taxonomy" id="2320868"/>
    <lineage>
        <taxon>Bacteria</taxon>
        <taxon>Bacillati</taxon>
        <taxon>Bacillota</taxon>
        <taxon>Clostridia</taxon>
        <taxon>Eubacteriales</taxon>
        <taxon>Clostridiaceae</taxon>
        <taxon>Clostridium</taxon>
    </lineage>
</organism>
<dbReference type="SUPFAM" id="SSF53187">
    <property type="entry name" value="Zn-dependent exopeptidases"/>
    <property type="match status" value="1"/>
</dbReference>
<dbReference type="KEGG" id="cmah:C1I91_25370"/>
<evidence type="ECO:0000256" key="2">
    <source>
        <dbReference type="SAM" id="SignalP"/>
    </source>
</evidence>
<dbReference type="GO" id="GO:0008745">
    <property type="term" value="F:N-acetylmuramoyl-L-alanine amidase activity"/>
    <property type="evidence" value="ECO:0007669"/>
    <property type="project" value="InterPro"/>
</dbReference>
<proteinExistence type="predicted"/>
<dbReference type="Proteomes" id="UP000286268">
    <property type="component" value="Chromosome"/>
</dbReference>
<protein>
    <recommendedName>
        <fullName evidence="3">MurNAc-LAA domain-containing protein</fullName>
    </recommendedName>
</protein>
<dbReference type="PANTHER" id="PTHR30404">
    <property type="entry name" value="N-ACETYLMURAMOYL-L-ALANINE AMIDASE"/>
    <property type="match status" value="1"/>
</dbReference>
<dbReference type="GO" id="GO:0030288">
    <property type="term" value="C:outer membrane-bounded periplasmic space"/>
    <property type="evidence" value="ECO:0007669"/>
    <property type="project" value="TreeGrafter"/>
</dbReference>
<dbReference type="Gene3D" id="3.40.630.40">
    <property type="entry name" value="Zn-dependent exopeptidases"/>
    <property type="match status" value="1"/>
</dbReference>
<evidence type="ECO:0000313" key="4">
    <source>
        <dbReference type="EMBL" id="QAA34694.1"/>
    </source>
</evidence>
<dbReference type="CDD" id="cd02696">
    <property type="entry name" value="MurNAc-LAA"/>
    <property type="match status" value="1"/>
</dbReference>
<keyword evidence="2" id="KW-0732">Signal</keyword>
<gene>
    <name evidence="4" type="ORF">C1I91_25370</name>
</gene>
<dbReference type="InterPro" id="IPR002508">
    <property type="entry name" value="MurNAc-LAA_cat"/>
</dbReference>
<dbReference type="Pfam" id="PF01520">
    <property type="entry name" value="Amidase_3"/>
    <property type="match status" value="1"/>
</dbReference>
<dbReference type="InterPro" id="IPR050695">
    <property type="entry name" value="N-acetylmuramoyl_amidase_3"/>
</dbReference>
<evidence type="ECO:0000256" key="1">
    <source>
        <dbReference type="ARBA" id="ARBA00022801"/>
    </source>
</evidence>
<name>A0A3R5QXQ3_9CLOT</name>
<feature type="chain" id="PRO_5039237787" description="MurNAc-LAA domain-containing protein" evidence="2">
    <location>
        <begin position="23"/>
        <end position="688"/>
    </location>
</feature>
<accession>A0A3R5QXQ3</accession>